<protein>
    <submittedName>
        <fullName evidence="2">Uncharacterized protein</fullName>
    </submittedName>
</protein>
<dbReference type="EMBL" id="ML977003">
    <property type="protein sequence ID" value="KAF1953551.1"/>
    <property type="molecule type" value="Genomic_DNA"/>
</dbReference>
<dbReference type="AlphaFoldDB" id="A0A6A5TLJ3"/>
<keyword evidence="3" id="KW-1185">Reference proteome</keyword>
<reference evidence="2" key="1">
    <citation type="journal article" date="2020" name="Stud. Mycol.">
        <title>101 Dothideomycetes genomes: a test case for predicting lifestyles and emergence of pathogens.</title>
        <authorList>
            <person name="Haridas S."/>
            <person name="Albert R."/>
            <person name="Binder M."/>
            <person name="Bloem J."/>
            <person name="Labutti K."/>
            <person name="Salamov A."/>
            <person name="Andreopoulos B."/>
            <person name="Baker S."/>
            <person name="Barry K."/>
            <person name="Bills G."/>
            <person name="Bluhm B."/>
            <person name="Cannon C."/>
            <person name="Castanera R."/>
            <person name="Culley D."/>
            <person name="Daum C."/>
            <person name="Ezra D."/>
            <person name="Gonzalez J."/>
            <person name="Henrissat B."/>
            <person name="Kuo A."/>
            <person name="Liang C."/>
            <person name="Lipzen A."/>
            <person name="Lutzoni F."/>
            <person name="Magnuson J."/>
            <person name="Mondo S."/>
            <person name="Nolan M."/>
            <person name="Ohm R."/>
            <person name="Pangilinan J."/>
            <person name="Park H.-J."/>
            <person name="Ramirez L."/>
            <person name="Alfaro M."/>
            <person name="Sun H."/>
            <person name="Tritt A."/>
            <person name="Yoshinaga Y."/>
            <person name="Zwiers L.-H."/>
            <person name="Turgeon B."/>
            <person name="Goodwin S."/>
            <person name="Spatafora J."/>
            <person name="Crous P."/>
            <person name="Grigoriev I."/>
        </authorList>
    </citation>
    <scope>NUCLEOTIDE SEQUENCE</scope>
    <source>
        <strain evidence="2">CBS 675.92</strain>
    </source>
</reference>
<evidence type="ECO:0000313" key="2">
    <source>
        <dbReference type="EMBL" id="KAF1953551.1"/>
    </source>
</evidence>
<organism evidence="2 3">
    <name type="scientific">Byssothecium circinans</name>
    <dbReference type="NCBI Taxonomy" id="147558"/>
    <lineage>
        <taxon>Eukaryota</taxon>
        <taxon>Fungi</taxon>
        <taxon>Dikarya</taxon>
        <taxon>Ascomycota</taxon>
        <taxon>Pezizomycotina</taxon>
        <taxon>Dothideomycetes</taxon>
        <taxon>Pleosporomycetidae</taxon>
        <taxon>Pleosporales</taxon>
        <taxon>Massarineae</taxon>
        <taxon>Massarinaceae</taxon>
        <taxon>Byssothecium</taxon>
    </lineage>
</organism>
<sequence length="113" mass="12583">MPEPVATQTSAGAALGALLGHFVAGMADAHFPSAAKRKETEKKEREGEIAKGVAKGVEEGLKEERRLRVTEVEEARRAGMEEGRREGRREGREEEGRRWRGRLRGFLADMEHS</sequence>
<feature type="compositionally biased region" description="Basic and acidic residues" evidence="1">
    <location>
        <begin position="36"/>
        <end position="49"/>
    </location>
</feature>
<evidence type="ECO:0000313" key="3">
    <source>
        <dbReference type="Proteomes" id="UP000800035"/>
    </source>
</evidence>
<proteinExistence type="predicted"/>
<evidence type="ECO:0000256" key="1">
    <source>
        <dbReference type="SAM" id="MobiDB-lite"/>
    </source>
</evidence>
<feature type="compositionally biased region" description="Basic and acidic residues" evidence="1">
    <location>
        <begin position="75"/>
        <end position="98"/>
    </location>
</feature>
<feature type="region of interest" description="Disordered" evidence="1">
    <location>
        <begin position="33"/>
        <end position="52"/>
    </location>
</feature>
<feature type="region of interest" description="Disordered" evidence="1">
    <location>
        <begin position="75"/>
        <end position="113"/>
    </location>
</feature>
<dbReference type="Proteomes" id="UP000800035">
    <property type="component" value="Unassembled WGS sequence"/>
</dbReference>
<gene>
    <name evidence="2" type="ORF">CC80DRAFT_551199</name>
</gene>
<accession>A0A6A5TLJ3</accession>
<name>A0A6A5TLJ3_9PLEO</name>